<dbReference type="AlphaFoldDB" id="A0A166BID3"/>
<evidence type="ECO:0000256" key="1">
    <source>
        <dbReference type="SAM" id="MobiDB-lite"/>
    </source>
</evidence>
<evidence type="ECO:0000313" key="3">
    <source>
        <dbReference type="EMBL" id="KZT36408.1"/>
    </source>
</evidence>
<name>A0A166BID3_9AGAM</name>
<feature type="region of interest" description="Disordered" evidence="1">
    <location>
        <begin position="373"/>
        <end position="450"/>
    </location>
</feature>
<sequence>MSIQTVDPADGAAKFLQDLCYNPVLRKTFQADTTSVPVNQRTTKIDALLAPYGCTTDDLQGGYQRFLFTSTVAWQSVYIVHPTGVGNDHDSHTITIIGSKSNSITVFYEQTNIAGLTNGFPGPVTWTSKQDGKTNAPVNGSITFKYDNSNSGDDSVGNRIMHAKFWADGEDEPDEDTHVGGDFFDDIQRFDGTYDTVKTVYPDNGGNPVKNADLDVKVEVTVRGNLPGQSRASLKVRKHEDTGDYTTLIADAPAPQDTVSWSKDDDKDVQFTDDNKNWRQGYLNFTWQYDAGDPDKKIDPRLVRQLQGAVYDQDLDQSIVISGSQNTPDVPEDVSRVWAILVGVVGTGIPFFLMGAVLLKAVQKLVEYIKQRRENSKKKDPTEEDLKKEDAAGDGIAASTSTFSKRDIAEKMPDRDSSETWEDLTDGQGRPRRTPEGNQIFENPIHPDPNEGVTQIDGDSDEIEFELVNNRGRPPADLDTVPVIARPEVGGDRIKIEVAEISGRFYKLEERGGELHAIVIHSDGEPITGHGED</sequence>
<gene>
    <name evidence="3" type="ORF">SISSUDRAFT_1130387</name>
</gene>
<dbReference type="EMBL" id="KV428108">
    <property type="protein sequence ID" value="KZT36408.1"/>
    <property type="molecule type" value="Genomic_DNA"/>
</dbReference>
<proteinExistence type="predicted"/>
<feature type="compositionally biased region" description="Basic and acidic residues" evidence="1">
    <location>
        <begin position="404"/>
        <end position="418"/>
    </location>
</feature>
<reference evidence="3 4" key="1">
    <citation type="journal article" date="2016" name="Mol. Biol. Evol.">
        <title>Comparative Genomics of Early-Diverging Mushroom-Forming Fungi Provides Insights into the Origins of Lignocellulose Decay Capabilities.</title>
        <authorList>
            <person name="Nagy L.G."/>
            <person name="Riley R."/>
            <person name="Tritt A."/>
            <person name="Adam C."/>
            <person name="Daum C."/>
            <person name="Floudas D."/>
            <person name="Sun H."/>
            <person name="Yadav J.S."/>
            <person name="Pangilinan J."/>
            <person name="Larsson K.H."/>
            <person name="Matsuura K."/>
            <person name="Barry K."/>
            <person name="Labutti K."/>
            <person name="Kuo R."/>
            <person name="Ohm R.A."/>
            <person name="Bhattacharya S.S."/>
            <person name="Shirouzu T."/>
            <person name="Yoshinaga Y."/>
            <person name="Martin F.M."/>
            <person name="Grigoriev I.V."/>
            <person name="Hibbett D.S."/>
        </authorList>
    </citation>
    <scope>NUCLEOTIDE SEQUENCE [LARGE SCALE GENOMIC DNA]</scope>
    <source>
        <strain evidence="3 4">HHB10207 ss-3</strain>
    </source>
</reference>
<evidence type="ECO:0000313" key="4">
    <source>
        <dbReference type="Proteomes" id="UP000076798"/>
    </source>
</evidence>
<organism evidence="3 4">
    <name type="scientific">Sistotremastrum suecicum HHB10207 ss-3</name>
    <dbReference type="NCBI Taxonomy" id="1314776"/>
    <lineage>
        <taxon>Eukaryota</taxon>
        <taxon>Fungi</taxon>
        <taxon>Dikarya</taxon>
        <taxon>Basidiomycota</taxon>
        <taxon>Agaricomycotina</taxon>
        <taxon>Agaricomycetes</taxon>
        <taxon>Sistotremastrales</taxon>
        <taxon>Sistotremastraceae</taxon>
        <taxon>Sistotremastrum</taxon>
    </lineage>
</organism>
<keyword evidence="4" id="KW-1185">Reference proteome</keyword>
<evidence type="ECO:0000256" key="2">
    <source>
        <dbReference type="SAM" id="Phobius"/>
    </source>
</evidence>
<keyword evidence="2" id="KW-0812">Transmembrane</keyword>
<keyword evidence="2" id="KW-0472">Membrane</keyword>
<keyword evidence="2" id="KW-1133">Transmembrane helix</keyword>
<accession>A0A166BID3</accession>
<feature type="compositionally biased region" description="Basic and acidic residues" evidence="1">
    <location>
        <begin position="373"/>
        <end position="391"/>
    </location>
</feature>
<protein>
    <submittedName>
        <fullName evidence="3">Uncharacterized protein</fullName>
    </submittedName>
</protein>
<dbReference type="Proteomes" id="UP000076798">
    <property type="component" value="Unassembled WGS sequence"/>
</dbReference>
<feature type="transmembrane region" description="Helical" evidence="2">
    <location>
        <begin position="337"/>
        <end position="362"/>
    </location>
</feature>